<feature type="binding site" evidence="1">
    <location>
        <position position="100"/>
    </location>
    <ligand>
        <name>S-adenosyl-L-methionine</name>
        <dbReference type="ChEBI" id="CHEBI:59789"/>
    </ligand>
</feature>
<evidence type="ECO:0000313" key="3">
    <source>
        <dbReference type="Proteomes" id="UP000092695"/>
    </source>
</evidence>
<dbReference type="GO" id="GO:0070475">
    <property type="term" value="P:rRNA base methylation"/>
    <property type="evidence" value="ECO:0007669"/>
    <property type="project" value="UniProtKB-UniRule"/>
</dbReference>
<dbReference type="Pfam" id="PF04378">
    <property type="entry name" value="RsmJ"/>
    <property type="match status" value="1"/>
</dbReference>
<dbReference type="RefSeq" id="WP_068617980.1">
    <property type="nucleotide sequence ID" value="NZ_CP016268.1"/>
</dbReference>
<sequence length="280" mass="32099">MLSYRHSYHAGNHADVLKHSILAELLRYLTEKDKRLWYIDTHAGAGMYRLDNSNAAHTNEAREGIERLWRTKDLPEALQRYVELVRQINPDGTLRNYPGSPVIAEQLLRAGDKLWLSELHSTDHATLDDRYRHSRHVRVQKADGFKALTGLLPPEPRRALVMIDPSYEVKADYARVVDALRDAQRRFATGVYALWYPLLGSREAEKLGEELRRFAGSRWLDARLQVRDGRSADAGLYGSGLFVINPPYKLPEMLQSVLPSLSTNLSQDEYATHHLEYEIP</sequence>
<keyword evidence="1" id="KW-0698">rRNA processing</keyword>
<organism evidence="2 3">
    <name type="scientific">Woeseia oceani</name>
    <dbReference type="NCBI Taxonomy" id="1548547"/>
    <lineage>
        <taxon>Bacteria</taxon>
        <taxon>Pseudomonadati</taxon>
        <taxon>Pseudomonadota</taxon>
        <taxon>Gammaproteobacteria</taxon>
        <taxon>Woeseiales</taxon>
        <taxon>Woeseiaceae</taxon>
        <taxon>Woeseia</taxon>
    </lineage>
</organism>
<dbReference type="GO" id="GO:0005829">
    <property type="term" value="C:cytosol"/>
    <property type="evidence" value="ECO:0007669"/>
    <property type="project" value="TreeGrafter"/>
</dbReference>
<name>A0A193LJ62_9GAMM</name>
<feature type="binding site" evidence="1">
    <location>
        <position position="42"/>
    </location>
    <ligand>
        <name>S-adenosyl-L-methionine</name>
        <dbReference type="ChEBI" id="CHEBI:59789"/>
    </ligand>
</feature>
<protein>
    <recommendedName>
        <fullName evidence="1">Ribosomal RNA large subunit methyltransferase J</fullName>
        <ecNumber evidence="1">2.1.1.266</ecNumber>
    </recommendedName>
    <alternativeName>
        <fullName evidence="1">23S rRNA (adenine(2030)-N6)-methyltransferase</fullName>
    </alternativeName>
    <alternativeName>
        <fullName evidence="1">23S rRNA m6A2030 methyltransferase</fullName>
    </alternativeName>
</protein>
<dbReference type="STRING" id="1548547.BA177_16365"/>
<comment type="function">
    <text evidence="1">Specifically methylates the adenine in position 2030 of 23S rRNA.</text>
</comment>
<dbReference type="InterPro" id="IPR029063">
    <property type="entry name" value="SAM-dependent_MTases_sf"/>
</dbReference>
<comment type="similarity">
    <text evidence="1">Belongs to the RlmJ family.</text>
</comment>
<feature type="binding site" evidence="1">
    <location>
        <position position="118"/>
    </location>
    <ligand>
        <name>S-adenosyl-L-methionine</name>
        <dbReference type="ChEBI" id="CHEBI:59789"/>
    </ligand>
</feature>
<dbReference type="GO" id="GO:0003723">
    <property type="term" value="F:RNA binding"/>
    <property type="evidence" value="ECO:0007669"/>
    <property type="project" value="UniProtKB-UniRule"/>
</dbReference>
<keyword evidence="1" id="KW-0694">RNA-binding</keyword>
<evidence type="ECO:0000313" key="2">
    <source>
        <dbReference type="EMBL" id="ANO52547.1"/>
    </source>
</evidence>
<reference evidence="2 3" key="1">
    <citation type="submission" date="2016-06" db="EMBL/GenBank/DDBJ databases">
        <title>Complete genome sequence of a deep-branching marine Gamma Proteobacterium Woeseia oceani type strain XK5.</title>
        <authorList>
            <person name="Mu D."/>
            <person name="Du Z."/>
        </authorList>
    </citation>
    <scope>NUCLEOTIDE SEQUENCE [LARGE SCALE GENOMIC DNA]</scope>
    <source>
        <strain evidence="2 3">XK5</strain>
    </source>
</reference>
<evidence type="ECO:0000256" key="1">
    <source>
        <dbReference type="HAMAP-Rule" id="MF_00934"/>
    </source>
</evidence>
<keyword evidence="1" id="KW-0949">S-adenosyl-L-methionine</keyword>
<dbReference type="InterPro" id="IPR007473">
    <property type="entry name" value="RlmJ"/>
</dbReference>
<gene>
    <name evidence="1" type="primary">rlmJ</name>
    <name evidence="2" type="ORF">BA177_16365</name>
</gene>
<dbReference type="PANTHER" id="PTHR37426:SF1">
    <property type="entry name" value="RIBOSOMAL RNA LARGE SUBUNIT METHYLTRANSFERASE J"/>
    <property type="match status" value="1"/>
</dbReference>
<dbReference type="HAMAP" id="MF_00934">
    <property type="entry name" value="23SrRNA_methyltr_J"/>
    <property type="match status" value="1"/>
</dbReference>
<feature type="site" description="Interaction with substrate rRNA" evidence="1">
    <location>
        <position position="4"/>
    </location>
</feature>
<accession>A0A193LJ62</accession>
<keyword evidence="1" id="KW-0489">Methyltransferase</keyword>
<keyword evidence="1" id="KW-0808">Transferase</keyword>
<comment type="subunit">
    <text evidence="1">Monomer.</text>
</comment>
<feature type="binding site" evidence="1">
    <location>
        <position position="164"/>
    </location>
    <ligand>
        <name>S-adenosyl-L-methionine</name>
        <dbReference type="ChEBI" id="CHEBI:59789"/>
    </ligand>
</feature>
<dbReference type="SUPFAM" id="SSF53335">
    <property type="entry name" value="S-adenosyl-L-methionine-dependent methyltransferases"/>
    <property type="match status" value="1"/>
</dbReference>
<dbReference type="EC" id="2.1.1.266" evidence="1"/>
<dbReference type="OrthoDB" id="9791274at2"/>
<dbReference type="GO" id="GO:0036307">
    <property type="term" value="F:23S rRNA (adenine(2030)-N(6))-methyltransferase activity"/>
    <property type="evidence" value="ECO:0007669"/>
    <property type="project" value="UniProtKB-UniRule"/>
</dbReference>
<dbReference type="KEGG" id="woc:BA177_16365"/>
<comment type="catalytic activity">
    <reaction evidence="1">
        <text>adenosine(2030) in 23S rRNA + S-adenosyl-L-methionine = N(6)-methyladenosine(2030) in 23S rRNA + S-adenosyl-L-homocysteine + H(+)</text>
        <dbReference type="Rhea" id="RHEA:43736"/>
        <dbReference type="Rhea" id="RHEA-COMP:10668"/>
        <dbReference type="Rhea" id="RHEA-COMP:10669"/>
        <dbReference type="ChEBI" id="CHEBI:15378"/>
        <dbReference type="ChEBI" id="CHEBI:57856"/>
        <dbReference type="ChEBI" id="CHEBI:59789"/>
        <dbReference type="ChEBI" id="CHEBI:74411"/>
        <dbReference type="ChEBI" id="CHEBI:74449"/>
        <dbReference type="EC" id="2.1.1.266"/>
    </reaction>
</comment>
<dbReference type="Proteomes" id="UP000092695">
    <property type="component" value="Chromosome"/>
</dbReference>
<dbReference type="Gene3D" id="3.40.50.150">
    <property type="entry name" value="Vaccinia Virus protein VP39"/>
    <property type="match status" value="1"/>
</dbReference>
<dbReference type="AlphaFoldDB" id="A0A193LJ62"/>
<dbReference type="EMBL" id="CP016268">
    <property type="protein sequence ID" value="ANO52547.1"/>
    <property type="molecule type" value="Genomic_DNA"/>
</dbReference>
<feature type="binding site" evidence="1">
    <location>
        <position position="19"/>
    </location>
    <ligand>
        <name>S-adenosyl-L-methionine</name>
        <dbReference type="ChEBI" id="CHEBI:59789"/>
    </ligand>
</feature>
<dbReference type="PANTHER" id="PTHR37426">
    <property type="entry name" value="RIBOSOMAL RNA LARGE SUBUNIT METHYLTRANSFERASE J"/>
    <property type="match status" value="1"/>
</dbReference>
<keyword evidence="3" id="KW-1185">Reference proteome</keyword>
<proteinExistence type="inferred from homology"/>
<feature type="active site" description="Proton acceptor" evidence="1">
    <location>
        <position position="164"/>
    </location>
</feature>
<feature type="binding site" evidence="1">
    <location>
        <begin position="143"/>
        <end position="144"/>
    </location>
    <ligand>
        <name>S-adenosyl-L-methionine</name>
        <dbReference type="ChEBI" id="CHEBI:59789"/>
    </ligand>
</feature>